<evidence type="ECO:0000256" key="6">
    <source>
        <dbReference type="ARBA" id="ARBA00023295"/>
    </source>
</evidence>
<dbReference type="EC" id="3.2.1.4" evidence="9"/>
<dbReference type="Pfam" id="PF00759">
    <property type="entry name" value="Glyco_hydro_9"/>
    <property type="match status" value="1"/>
</dbReference>
<dbReference type="OrthoDB" id="10257085at2759"/>
<keyword evidence="3 8" id="KW-0378">Hydrolase</keyword>
<dbReference type="InterPro" id="IPR001701">
    <property type="entry name" value="Glyco_hydro_9"/>
</dbReference>
<dbReference type="InterPro" id="IPR012341">
    <property type="entry name" value="6hp_glycosidase-like_sf"/>
</dbReference>
<organism evidence="12 13">
    <name type="scientific">Spizellomyces punctatus (strain DAOM BR117)</name>
    <dbReference type="NCBI Taxonomy" id="645134"/>
    <lineage>
        <taxon>Eukaryota</taxon>
        <taxon>Fungi</taxon>
        <taxon>Fungi incertae sedis</taxon>
        <taxon>Chytridiomycota</taxon>
        <taxon>Chytridiomycota incertae sedis</taxon>
        <taxon>Chytridiomycetes</taxon>
        <taxon>Spizellomycetales</taxon>
        <taxon>Spizellomycetaceae</taxon>
        <taxon>Spizellomyces</taxon>
    </lineage>
</organism>
<dbReference type="OMA" id="WGPPEEY"/>
<protein>
    <recommendedName>
        <fullName evidence="9">Endoglucanase</fullName>
        <ecNumber evidence="9">3.2.1.4</ecNumber>
    </recommendedName>
</protein>
<keyword evidence="10" id="KW-1133">Transmembrane helix</keyword>
<dbReference type="GeneID" id="27691326"/>
<dbReference type="InterPro" id="IPR033126">
    <property type="entry name" value="Glyco_hydro_9_Asp/Glu_AS"/>
</dbReference>
<evidence type="ECO:0000256" key="1">
    <source>
        <dbReference type="ARBA" id="ARBA00000966"/>
    </source>
</evidence>
<sequence length="624" mass="68610">MPTLQFWTNCALAATVWVGTLAQRTTSREDSGTPAPINLITPPGPIVDSATYVAPAQPKYDYVDVIHKSYLFYWAQRSGKLPYQRLAWRSDSCLDCRGQYGEDLSGGWYEAANTMKWGGPFGFTAFQLAWNVLEYGDALKQVNEYKESIDWVRQGAEYLLNVYSKNATHERLVGVYGVSAVGATDIDFGYFGPPEEYLQWVPLNFGRRAFYCEGSATLNKGCSDIAGDYASALAAASLALKPVDEAFAARCLEMAKTIYDFAMRYLNSYNASVFDDFGWANYKQWYPSYGYYDELSLASVLLHLATNDATYLTQSQQHLAKIDGYSEYSWSDKGIAAAILLHKLTKDAALATTIRTFFTAWLPGGKVKRTPRGLVFYMQWGALRYATNVAFIALVHADFLEKNAGDQAFVTQLRNFAVQQINYILGDCGRSWIPGFGENYPKLPYHKGSYNAYIDYPMRGQSNNVIGDDFLTSTTPNRFILYGALVGGPEATDAYVDNRQNYEYTEVTQDYNAAFTGALAGLVSLYGPSKFKTASDCELDLGWKHPNATKQPTYPAGDCYHTCQPCAPGTTTAPGGQTGATGSSSTPGSGTAAKSGAFGVFNTQVWTSVGVAVLVVVLSVWVIL</sequence>
<evidence type="ECO:0000313" key="12">
    <source>
        <dbReference type="EMBL" id="KNC96562.1"/>
    </source>
</evidence>
<accession>A0A0L0H5U4</accession>
<feature type="chain" id="PRO_5005394133" description="Endoglucanase" evidence="9">
    <location>
        <begin position="23"/>
        <end position="624"/>
    </location>
</feature>
<proteinExistence type="inferred from homology"/>
<keyword evidence="10" id="KW-0472">Membrane</keyword>
<evidence type="ECO:0000256" key="10">
    <source>
        <dbReference type="SAM" id="Phobius"/>
    </source>
</evidence>
<reference evidence="12 13" key="1">
    <citation type="submission" date="2009-08" db="EMBL/GenBank/DDBJ databases">
        <title>The Genome Sequence of Spizellomyces punctatus strain DAOM BR117.</title>
        <authorList>
            <consortium name="The Broad Institute Genome Sequencing Platform"/>
            <person name="Russ C."/>
            <person name="Cuomo C."/>
            <person name="Shea T."/>
            <person name="Young S.K."/>
            <person name="Zeng Q."/>
            <person name="Koehrsen M."/>
            <person name="Haas B."/>
            <person name="Borodovsky M."/>
            <person name="Guigo R."/>
            <person name="Alvarado L."/>
            <person name="Berlin A."/>
            <person name="Bochicchio J."/>
            <person name="Borenstein D."/>
            <person name="Chapman S."/>
            <person name="Chen Z."/>
            <person name="Engels R."/>
            <person name="Freedman E."/>
            <person name="Gellesch M."/>
            <person name="Goldberg J."/>
            <person name="Griggs A."/>
            <person name="Gujja S."/>
            <person name="Heiman D."/>
            <person name="Hepburn T."/>
            <person name="Howarth C."/>
            <person name="Jen D."/>
            <person name="Larson L."/>
            <person name="Lewis B."/>
            <person name="Mehta T."/>
            <person name="Park D."/>
            <person name="Pearson M."/>
            <person name="Roberts A."/>
            <person name="Saif S."/>
            <person name="Shenoy N."/>
            <person name="Sisk P."/>
            <person name="Stolte C."/>
            <person name="Sykes S."/>
            <person name="Thomson T."/>
            <person name="Walk T."/>
            <person name="White J."/>
            <person name="Yandava C."/>
            <person name="Burger G."/>
            <person name="Gray M.W."/>
            <person name="Holland P.W.H."/>
            <person name="King N."/>
            <person name="Lang F.B.F."/>
            <person name="Roger A.J."/>
            <person name="Ruiz-Trillo I."/>
            <person name="Lander E."/>
            <person name="Nusbaum C."/>
        </authorList>
    </citation>
    <scope>NUCLEOTIDE SEQUENCE [LARGE SCALE GENOMIC DNA]</scope>
    <source>
        <strain evidence="12 13">DAOM BR117</strain>
    </source>
</reference>
<evidence type="ECO:0000256" key="4">
    <source>
        <dbReference type="ARBA" id="ARBA00023001"/>
    </source>
</evidence>
<dbReference type="GO" id="GO:0008810">
    <property type="term" value="F:cellulase activity"/>
    <property type="evidence" value="ECO:0007669"/>
    <property type="project" value="UniProtKB-EC"/>
</dbReference>
<dbReference type="VEuPathDB" id="FungiDB:SPPG_08149"/>
<dbReference type="Gene3D" id="1.50.10.10">
    <property type="match status" value="1"/>
</dbReference>
<dbReference type="PROSITE" id="PS00698">
    <property type="entry name" value="GH9_3"/>
    <property type="match status" value="1"/>
</dbReference>
<keyword evidence="9" id="KW-0732">Signal</keyword>
<keyword evidence="4 9" id="KW-0136">Cellulose degradation</keyword>
<evidence type="ECO:0000256" key="9">
    <source>
        <dbReference type="RuleBase" id="RU361166"/>
    </source>
</evidence>
<comment type="similarity">
    <text evidence="2 8 9">Belongs to the glycosyl hydrolase 9 (cellulase E) family.</text>
</comment>
<feature type="active site" evidence="8">
    <location>
        <position position="497"/>
    </location>
</feature>
<evidence type="ECO:0000313" key="13">
    <source>
        <dbReference type="Proteomes" id="UP000053201"/>
    </source>
</evidence>
<dbReference type="RefSeq" id="XP_016604602.1">
    <property type="nucleotide sequence ID" value="XM_016756305.1"/>
</dbReference>
<evidence type="ECO:0000256" key="5">
    <source>
        <dbReference type="ARBA" id="ARBA00023277"/>
    </source>
</evidence>
<feature type="transmembrane region" description="Helical" evidence="10">
    <location>
        <begin position="605"/>
        <end position="623"/>
    </location>
</feature>
<dbReference type="PANTHER" id="PTHR22298">
    <property type="entry name" value="ENDO-1,4-BETA-GLUCANASE"/>
    <property type="match status" value="1"/>
</dbReference>
<feature type="active site" evidence="8">
    <location>
        <position position="506"/>
    </location>
</feature>
<name>A0A0L0H5U4_SPIPD</name>
<dbReference type="AlphaFoldDB" id="A0A0L0H5U4"/>
<dbReference type="Proteomes" id="UP000053201">
    <property type="component" value="Unassembled WGS sequence"/>
</dbReference>
<feature type="signal peptide" evidence="9">
    <location>
        <begin position="1"/>
        <end position="22"/>
    </location>
</feature>
<dbReference type="SUPFAM" id="SSF48208">
    <property type="entry name" value="Six-hairpin glycosidases"/>
    <property type="match status" value="1"/>
</dbReference>
<gene>
    <name evidence="12" type="ORF">SPPG_08149</name>
</gene>
<keyword evidence="7 8" id="KW-0624">Polysaccharide degradation</keyword>
<keyword evidence="5 8" id="KW-0119">Carbohydrate metabolism</keyword>
<keyword evidence="6 8" id="KW-0326">Glycosidase</keyword>
<evidence type="ECO:0000259" key="11">
    <source>
        <dbReference type="Pfam" id="PF00759"/>
    </source>
</evidence>
<evidence type="ECO:0000256" key="2">
    <source>
        <dbReference type="ARBA" id="ARBA00007072"/>
    </source>
</evidence>
<keyword evidence="10" id="KW-0812">Transmembrane</keyword>
<dbReference type="GO" id="GO:0030245">
    <property type="term" value="P:cellulose catabolic process"/>
    <property type="evidence" value="ECO:0007669"/>
    <property type="project" value="UniProtKB-KW"/>
</dbReference>
<feature type="domain" description="Glycoside hydrolase family 9" evidence="11">
    <location>
        <begin position="62"/>
        <end position="519"/>
    </location>
</feature>
<evidence type="ECO:0000256" key="3">
    <source>
        <dbReference type="ARBA" id="ARBA00022801"/>
    </source>
</evidence>
<dbReference type="InParanoid" id="A0A0L0H5U4"/>
<dbReference type="eggNOG" id="ENOG502QRF6">
    <property type="taxonomic scope" value="Eukaryota"/>
</dbReference>
<evidence type="ECO:0000256" key="8">
    <source>
        <dbReference type="PROSITE-ProRule" id="PRU10060"/>
    </source>
</evidence>
<dbReference type="InterPro" id="IPR008928">
    <property type="entry name" value="6-hairpin_glycosidase_sf"/>
</dbReference>
<dbReference type="EMBL" id="KQ257468">
    <property type="protein sequence ID" value="KNC96562.1"/>
    <property type="molecule type" value="Genomic_DNA"/>
</dbReference>
<evidence type="ECO:0000256" key="7">
    <source>
        <dbReference type="ARBA" id="ARBA00023326"/>
    </source>
</evidence>
<dbReference type="STRING" id="645134.A0A0L0H5U4"/>
<keyword evidence="13" id="KW-1185">Reference proteome</keyword>
<comment type="catalytic activity">
    <reaction evidence="1 9">
        <text>Endohydrolysis of (1-&gt;4)-beta-D-glucosidic linkages in cellulose, lichenin and cereal beta-D-glucans.</text>
        <dbReference type="EC" id="3.2.1.4"/>
    </reaction>
</comment>